<dbReference type="EMBL" id="JBHFAB010000002">
    <property type="protein sequence ID" value="MFC1415731.1"/>
    <property type="molecule type" value="Genomic_DNA"/>
</dbReference>
<feature type="transmembrane region" description="Helical" evidence="2">
    <location>
        <begin position="79"/>
        <end position="99"/>
    </location>
</feature>
<comment type="caution">
    <text evidence="3">The sequence shown here is derived from an EMBL/GenBank/DDBJ whole genome shotgun (WGS) entry which is preliminary data.</text>
</comment>
<protein>
    <submittedName>
        <fullName evidence="3">Uncharacterized protein</fullName>
    </submittedName>
</protein>
<organism evidence="3 4">
    <name type="scientific">Streptacidiphilus cavernicola</name>
    <dbReference type="NCBI Taxonomy" id="3342716"/>
    <lineage>
        <taxon>Bacteria</taxon>
        <taxon>Bacillati</taxon>
        <taxon>Actinomycetota</taxon>
        <taxon>Actinomycetes</taxon>
        <taxon>Kitasatosporales</taxon>
        <taxon>Streptomycetaceae</taxon>
        <taxon>Streptacidiphilus</taxon>
    </lineage>
</organism>
<keyword evidence="2" id="KW-0812">Transmembrane</keyword>
<dbReference type="Proteomes" id="UP001592531">
    <property type="component" value="Unassembled WGS sequence"/>
</dbReference>
<dbReference type="RefSeq" id="WP_380531935.1">
    <property type="nucleotide sequence ID" value="NZ_JBHFAB010000002.1"/>
</dbReference>
<keyword evidence="2" id="KW-0472">Membrane</keyword>
<evidence type="ECO:0000256" key="2">
    <source>
        <dbReference type="SAM" id="Phobius"/>
    </source>
</evidence>
<sequence>MPQNLFEPRRPVTRDRVAGISAGPPPPTVDVTVPQPPGAPEPSWLRVYWNTLRSFVRRRLGLGPMTPRTGRRGGSSGRAALVALAVTIVLGLVGAGIVLSGGTGGGSVAGRTAAGSGPAPGAGTATAGSGAADTAPSGVPSPAVRTQVAQWVIADVGPGQLVACDAALCATLSSLGFPTASLVPVDDSAQALQGADVALVTGTLRNRLGAGLTALTATQPLAEFGSGAQAVIVQAVAHMGRAAYDRQLAADLTARRQAGKALLANSHLVFAPTARLVIGQGLVDLRVCAVLAALSSGHTLTVSSFGPAVPGAGPSVPRGGLELGTVDHRPATGDSAGARAVRTLLAAQQPPYRALRTGTAPAADGAPAGLLLTYAQPAPIGVP</sequence>
<feature type="region of interest" description="Disordered" evidence="1">
    <location>
        <begin position="112"/>
        <end position="140"/>
    </location>
</feature>
<feature type="compositionally biased region" description="Pro residues" evidence="1">
    <location>
        <begin position="23"/>
        <end position="36"/>
    </location>
</feature>
<gene>
    <name evidence="3" type="ORF">ACEZDE_03595</name>
</gene>
<name>A0ABV6VQ95_9ACTN</name>
<feature type="region of interest" description="Disordered" evidence="1">
    <location>
        <begin position="1"/>
        <end position="36"/>
    </location>
</feature>
<keyword evidence="2" id="KW-1133">Transmembrane helix</keyword>
<keyword evidence="4" id="KW-1185">Reference proteome</keyword>
<evidence type="ECO:0000256" key="1">
    <source>
        <dbReference type="SAM" id="MobiDB-lite"/>
    </source>
</evidence>
<accession>A0ABV6VQ95</accession>
<evidence type="ECO:0000313" key="4">
    <source>
        <dbReference type="Proteomes" id="UP001592531"/>
    </source>
</evidence>
<evidence type="ECO:0000313" key="3">
    <source>
        <dbReference type="EMBL" id="MFC1415731.1"/>
    </source>
</evidence>
<feature type="compositionally biased region" description="Low complexity" evidence="1">
    <location>
        <begin position="112"/>
        <end position="138"/>
    </location>
</feature>
<proteinExistence type="predicted"/>
<reference evidence="3 4" key="1">
    <citation type="submission" date="2024-09" db="EMBL/GenBank/DDBJ databases">
        <authorList>
            <person name="Lee S.D."/>
        </authorList>
    </citation>
    <scope>NUCLEOTIDE SEQUENCE [LARGE SCALE GENOMIC DNA]</scope>
    <source>
        <strain evidence="3 4">N8-3</strain>
    </source>
</reference>
<feature type="compositionally biased region" description="Basic and acidic residues" evidence="1">
    <location>
        <begin position="7"/>
        <end position="17"/>
    </location>
</feature>